<gene>
    <name evidence="2" type="ORF">C4N22_01160</name>
    <name evidence="1" type="ORF">C4N25_02325</name>
</gene>
<dbReference type="RefSeq" id="WP_022257108.1">
    <property type="nucleotide sequence ID" value="NZ_DAWEON010000006.1"/>
</dbReference>
<proteinExistence type="predicted"/>
<evidence type="ECO:0000313" key="1">
    <source>
        <dbReference type="EMBL" id="RAW52262.1"/>
    </source>
</evidence>
<name>A0A329UJI5_9FIRM</name>
<sequence>MENTGVTCDVCECRHNVEACKCDLPQIKVTEHCTCSSQQVDTPHYCQNYEKK</sequence>
<protein>
    <submittedName>
        <fullName evidence="2">DUF1540 domain-containing protein</fullName>
    </submittedName>
</protein>
<accession>A0A329UJI5</accession>
<evidence type="ECO:0000313" key="2">
    <source>
        <dbReference type="EMBL" id="RAW61326.1"/>
    </source>
</evidence>
<evidence type="ECO:0000313" key="4">
    <source>
        <dbReference type="Proteomes" id="UP000251634"/>
    </source>
</evidence>
<dbReference type="EMBL" id="PRKZ01000001">
    <property type="protein sequence ID" value="RAW52262.1"/>
    <property type="molecule type" value="Genomic_DNA"/>
</dbReference>
<dbReference type="OrthoDB" id="1856936at2"/>
<dbReference type="Proteomes" id="UP000250583">
    <property type="component" value="Unassembled WGS sequence"/>
</dbReference>
<comment type="caution">
    <text evidence="2">The sequence shown here is derived from an EMBL/GenBank/DDBJ whole genome shotgun (WGS) entry which is preliminary data.</text>
</comment>
<dbReference type="EMBL" id="PRLE01000001">
    <property type="protein sequence ID" value="RAW61326.1"/>
    <property type="molecule type" value="Genomic_DNA"/>
</dbReference>
<evidence type="ECO:0000313" key="3">
    <source>
        <dbReference type="Proteomes" id="UP000250583"/>
    </source>
</evidence>
<dbReference type="Proteomes" id="UP000251634">
    <property type="component" value="Unassembled WGS sequence"/>
</dbReference>
<dbReference type="AlphaFoldDB" id="A0A329UJI5"/>
<reference evidence="3 4" key="1">
    <citation type="submission" date="2018-02" db="EMBL/GenBank/DDBJ databases">
        <title>Complete genome sequencing of Faecalibacterium prausnitzii strains isolated from the human gut.</title>
        <authorList>
            <person name="Fitzgerald B.C."/>
            <person name="Shkoporov A.N."/>
            <person name="Ross P.R."/>
            <person name="Hill C."/>
        </authorList>
    </citation>
    <scope>NUCLEOTIDE SEQUENCE [LARGE SCALE GENOMIC DNA]</scope>
    <source>
        <strain evidence="2 3">APC923/61-1</strain>
        <strain evidence="1 4">APC942/8-14-2</strain>
    </source>
</reference>
<organism evidence="2 3">
    <name type="scientific">Faecalibacterium prausnitzii</name>
    <dbReference type="NCBI Taxonomy" id="853"/>
    <lineage>
        <taxon>Bacteria</taxon>
        <taxon>Bacillati</taxon>
        <taxon>Bacillota</taxon>
        <taxon>Clostridia</taxon>
        <taxon>Eubacteriales</taxon>
        <taxon>Oscillospiraceae</taxon>
        <taxon>Faecalibacterium</taxon>
    </lineage>
</organism>